<evidence type="ECO:0000313" key="15">
    <source>
        <dbReference type="Proteomes" id="UP000249082"/>
    </source>
</evidence>
<keyword evidence="7 10" id="KW-0472">Membrane</keyword>
<dbReference type="PANTHER" id="PTHR32552:SF74">
    <property type="entry name" value="HYDROXAMATE SIDEROPHORE RECEPTOR FHUE"/>
    <property type="match status" value="1"/>
</dbReference>
<name>A0A2W5NDZ4_9SPHN</name>
<dbReference type="PROSITE" id="PS52016">
    <property type="entry name" value="TONB_DEPENDENT_REC_3"/>
    <property type="match status" value="1"/>
</dbReference>
<protein>
    <submittedName>
        <fullName evidence="14">TonB-dependent siderophore receptor</fullName>
    </submittedName>
</protein>
<evidence type="ECO:0000256" key="6">
    <source>
        <dbReference type="ARBA" id="ARBA00023077"/>
    </source>
</evidence>
<evidence type="ECO:0000259" key="13">
    <source>
        <dbReference type="Pfam" id="PF07715"/>
    </source>
</evidence>
<evidence type="ECO:0000256" key="4">
    <source>
        <dbReference type="ARBA" id="ARBA00022452"/>
    </source>
</evidence>
<evidence type="ECO:0000256" key="1">
    <source>
        <dbReference type="ARBA" id="ARBA00004571"/>
    </source>
</evidence>
<dbReference type="NCBIfam" id="TIGR01783">
    <property type="entry name" value="TonB-siderophor"/>
    <property type="match status" value="1"/>
</dbReference>
<dbReference type="GO" id="GO:0038023">
    <property type="term" value="F:signaling receptor activity"/>
    <property type="evidence" value="ECO:0007669"/>
    <property type="project" value="InterPro"/>
</dbReference>
<evidence type="ECO:0000256" key="11">
    <source>
        <dbReference type="RuleBase" id="RU003357"/>
    </source>
</evidence>
<evidence type="ECO:0000256" key="2">
    <source>
        <dbReference type="ARBA" id="ARBA00009810"/>
    </source>
</evidence>
<sequence length="638" mass="70776">MDDQRLVSITDVLQQTPGINLTRDGGERFGISARGGAVNSFQYDGVLTQVQNTTRTVPQTALDTALYDRIEVLRGATGLMTGAGDPGGLVNLIRKRPTRELQGYVQTNVGSWNFFRAEADISGPVIKSGAIRARAVAMAQDNDTFMDGYSQKSSLLYGVIEADVTDTTLIRGSIDYQRYRPSGAPGVPGVFSNGKQTNFPRSYSSGAPWGGDDFDTYNYALALEQQLPHDWMFRANANFMTVERNFKSARYQPSSVNASLNEETGAATVDASYGYAKQDQQGVLASLSGPLHLFGREHELYFSYNYNRYYNDYAAWSGTGSKVINYYTWNNQFPEPESYTPALTQYFYYKQQGVNASARLKPIDGVNVILGGRLTNFDYRNYMVLLPSGSGSTYGDTRARGKFTPYAGLVVDLDRHHSLYASYADIFQPQASLDRNGNVLPPIIGSNYEIGWKGAFRDDRLNASVALYQVIRDNVGELDDGLLVPGTTDVQAYRPVKGAKTRGIEAEINGEVLPGWNVSASYTHVVTRDAEGVRSLTQIPKDTVKLWTTYKFDVAERPLTLGGGVNWTSATYYPYKTFRIAQGDYAVANLMARYEFNDHLSASVNVNNLFDKSYYVSMYTISVYGQPRNVMGTVRYAF</sequence>
<feature type="domain" description="TonB-dependent receptor-like beta-barrel" evidence="12">
    <location>
        <begin position="164"/>
        <end position="609"/>
    </location>
</feature>
<keyword evidence="4 10" id="KW-1134">Transmembrane beta strand</keyword>
<evidence type="ECO:0000256" key="10">
    <source>
        <dbReference type="PROSITE-ProRule" id="PRU01360"/>
    </source>
</evidence>
<evidence type="ECO:0000313" key="14">
    <source>
        <dbReference type="EMBL" id="PZQ51756.1"/>
    </source>
</evidence>
<dbReference type="InterPro" id="IPR037066">
    <property type="entry name" value="Plug_dom_sf"/>
</dbReference>
<evidence type="ECO:0000256" key="8">
    <source>
        <dbReference type="ARBA" id="ARBA00023170"/>
    </source>
</evidence>
<dbReference type="PANTHER" id="PTHR32552">
    <property type="entry name" value="FERRICHROME IRON RECEPTOR-RELATED"/>
    <property type="match status" value="1"/>
</dbReference>
<keyword evidence="3 10" id="KW-0813">Transport</keyword>
<dbReference type="Gene3D" id="2.170.130.10">
    <property type="entry name" value="TonB-dependent receptor, plug domain"/>
    <property type="match status" value="1"/>
</dbReference>
<keyword evidence="8 14" id="KW-0675">Receptor</keyword>
<dbReference type="GO" id="GO:0015891">
    <property type="term" value="P:siderophore transport"/>
    <property type="evidence" value="ECO:0007669"/>
    <property type="project" value="InterPro"/>
</dbReference>
<dbReference type="InterPro" id="IPR039426">
    <property type="entry name" value="TonB-dep_rcpt-like"/>
</dbReference>
<dbReference type="CDD" id="cd01347">
    <property type="entry name" value="ligand_gated_channel"/>
    <property type="match status" value="1"/>
</dbReference>
<evidence type="ECO:0000256" key="3">
    <source>
        <dbReference type="ARBA" id="ARBA00022448"/>
    </source>
</evidence>
<evidence type="ECO:0000256" key="7">
    <source>
        <dbReference type="ARBA" id="ARBA00023136"/>
    </source>
</evidence>
<keyword evidence="9 10" id="KW-0998">Cell outer membrane</keyword>
<dbReference type="Pfam" id="PF00593">
    <property type="entry name" value="TonB_dep_Rec_b-barrel"/>
    <property type="match status" value="1"/>
</dbReference>
<dbReference type="Gene3D" id="2.40.170.20">
    <property type="entry name" value="TonB-dependent receptor, beta-barrel domain"/>
    <property type="match status" value="1"/>
</dbReference>
<dbReference type="AlphaFoldDB" id="A0A2W5NDZ4"/>
<proteinExistence type="inferred from homology"/>
<evidence type="ECO:0000256" key="5">
    <source>
        <dbReference type="ARBA" id="ARBA00022692"/>
    </source>
</evidence>
<evidence type="ECO:0000259" key="12">
    <source>
        <dbReference type="Pfam" id="PF00593"/>
    </source>
</evidence>
<dbReference type="SUPFAM" id="SSF56935">
    <property type="entry name" value="Porins"/>
    <property type="match status" value="1"/>
</dbReference>
<dbReference type="EMBL" id="QFPX01000025">
    <property type="protein sequence ID" value="PZQ51756.1"/>
    <property type="molecule type" value="Genomic_DNA"/>
</dbReference>
<dbReference type="InterPro" id="IPR000531">
    <property type="entry name" value="Beta-barrel_TonB"/>
</dbReference>
<dbReference type="GO" id="GO:0015344">
    <property type="term" value="F:siderophore uptake transmembrane transporter activity"/>
    <property type="evidence" value="ECO:0007669"/>
    <property type="project" value="TreeGrafter"/>
</dbReference>
<evidence type="ECO:0000256" key="9">
    <source>
        <dbReference type="ARBA" id="ARBA00023237"/>
    </source>
</evidence>
<dbReference type="InterPro" id="IPR010105">
    <property type="entry name" value="TonB_sidphr_rcpt"/>
</dbReference>
<keyword evidence="6 11" id="KW-0798">TonB box</keyword>
<comment type="caution">
    <text evidence="14">The sequence shown here is derived from an EMBL/GenBank/DDBJ whole genome shotgun (WGS) entry which is preliminary data.</text>
</comment>
<organism evidence="14 15">
    <name type="scientific">Novosphingobium pentaromativorans</name>
    <dbReference type="NCBI Taxonomy" id="205844"/>
    <lineage>
        <taxon>Bacteria</taxon>
        <taxon>Pseudomonadati</taxon>
        <taxon>Pseudomonadota</taxon>
        <taxon>Alphaproteobacteria</taxon>
        <taxon>Sphingomonadales</taxon>
        <taxon>Sphingomonadaceae</taxon>
        <taxon>Novosphingobium</taxon>
    </lineage>
</organism>
<comment type="similarity">
    <text evidence="2 10 11">Belongs to the TonB-dependent receptor family.</text>
</comment>
<accession>A0A2W5NDZ4</accession>
<reference evidence="14 15" key="1">
    <citation type="submission" date="2017-08" db="EMBL/GenBank/DDBJ databases">
        <title>Infants hospitalized years apart are colonized by the same room-sourced microbial strains.</title>
        <authorList>
            <person name="Brooks B."/>
            <person name="Olm M.R."/>
            <person name="Firek B.A."/>
            <person name="Baker R."/>
            <person name="Thomas B.C."/>
            <person name="Morowitz M.J."/>
            <person name="Banfield J.F."/>
        </authorList>
    </citation>
    <scope>NUCLEOTIDE SEQUENCE [LARGE SCALE GENOMIC DNA]</scope>
    <source>
        <strain evidence="14">S2_005_002_R2_33</strain>
    </source>
</reference>
<feature type="domain" description="TonB-dependent receptor plug" evidence="13">
    <location>
        <begin position="1"/>
        <end position="88"/>
    </location>
</feature>
<dbReference type="InterPro" id="IPR012910">
    <property type="entry name" value="Plug_dom"/>
</dbReference>
<dbReference type="Proteomes" id="UP000249082">
    <property type="component" value="Unassembled WGS sequence"/>
</dbReference>
<dbReference type="GO" id="GO:0009279">
    <property type="term" value="C:cell outer membrane"/>
    <property type="evidence" value="ECO:0007669"/>
    <property type="project" value="UniProtKB-SubCell"/>
</dbReference>
<keyword evidence="5 10" id="KW-0812">Transmembrane</keyword>
<comment type="subcellular location">
    <subcellularLocation>
        <location evidence="1 10">Cell outer membrane</location>
        <topology evidence="1 10">Multi-pass membrane protein</topology>
    </subcellularLocation>
</comment>
<dbReference type="InterPro" id="IPR036942">
    <property type="entry name" value="Beta-barrel_TonB_sf"/>
</dbReference>
<gene>
    <name evidence="14" type="ORF">DI555_20950</name>
</gene>
<dbReference type="Pfam" id="PF07715">
    <property type="entry name" value="Plug"/>
    <property type="match status" value="1"/>
</dbReference>